<keyword evidence="3" id="KW-0012">Acyltransferase</keyword>
<dbReference type="RefSeq" id="WP_039777774.1">
    <property type="nucleotide sequence ID" value="NZ_JAAXOR010000001.1"/>
</dbReference>
<dbReference type="Gene3D" id="3.40.50.12780">
    <property type="entry name" value="N-terminal domain of ligase-like"/>
    <property type="match status" value="1"/>
</dbReference>
<keyword evidence="3" id="KW-0808">Transferase</keyword>
<reference evidence="3 4" key="1">
    <citation type="submission" date="2017-07" db="EMBL/GenBank/DDBJ databases">
        <title>First draft Genome Sequence of Nocardia cerradoensis isolated from human infection.</title>
        <authorList>
            <person name="Carrasco G."/>
        </authorList>
    </citation>
    <scope>NUCLEOTIDE SEQUENCE [LARGE SCALE GENOMIC DNA]</scope>
    <source>
        <strain evidence="3 4">CNM20130759</strain>
    </source>
</reference>
<dbReference type="PANTHER" id="PTHR43767">
    <property type="entry name" value="LONG-CHAIN-FATTY-ACID--COA LIGASE"/>
    <property type="match status" value="1"/>
</dbReference>
<dbReference type="InterPro" id="IPR045851">
    <property type="entry name" value="AMP-bd_C_sf"/>
</dbReference>
<comment type="caution">
    <text evidence="3">The sequence shown here is derived from an EMBL/GenBank/DDBJ whole genome shotgun (WGS) entry which is preliminary data.</text>
</comment>
<dbReference type="InterPro" id="IPR050237">
    <property type="entry name" value="ATP-dep_AMP-bd_enzyme"/>
</dbReference>
<accession>A0A231GZL6</accession>
<protein>
    <submittedName>
        <fullName evidence="3">Salicylyl-CoA synthase / salicylate adenylyltransferase</fullName>
        <ecNumber evidence="3">2.3.1.-</ecNumber>
    </submittedName>
</protein>
<dbReference type="InterPro" id="IPR025110">
    <property type="entry name" value="AMP-bd_C"/>
</dbReference>
<dbReference type="InterPro" id="IPR042099">
    <property type="entry name" value="ANL_N_sf"/>
</dbReference>
<dbReference type="EC" id="2.3.1.-" evidence="3"/>
<dbReference type="Proteomes" id="UP000215506">
    <property type="component" value="Unassembled WGS sequence"/>
</dbReference>
<dbReference type="SUPFAM" id="SSF56801">
    <property type="entry name" value="Acetyl-CoA synthetase-like"/>
    <property type="match status" value="1"/>
</dbReference>
<dbReference type="GO" id="GO:0016746">
    <property type="term" value="F:acyltransferase activity"/>
    <property type="evidence" value="ECO:0007669"/>
    <property type="project" value="UniProtKB-KW"/>
</dbReference>
<dbReference type="InterPro" id="IPR000873">
    <property type="entry name" value="AMP-dep_synth/lig_dom"/>
</dbReference>
<dbReference type="GO" id="GO:0016779">
    <property type="term" value="F:nucleotidyltransferase activity"/>
    <property type="evidence" value="ECO:0007669"/>
    <property type="project" value="UniProtKB-KW"/>
</dbReference>
<sequence>MKSERWRDQVVPLPNAVAERYRAAGYWKGRTIGDHFHAVAQRYPDNIAVVDADSRYTYRELDRRTDLIAAGLLGLGFTPGDAVLFQVENSAETVLAWYGVIKAGLIPVATLAAHRGHEIGQIGELTTARGHLVQADYPKIDLVEFARRMAAESPETTDRIILTVGRSTHPDVVAIAELGADIGAEQARALIERTAAGIDGDDIAVFQLSGGTTSVPKVIPRLHDEYWYNAAAYAARLGWDDTVRAAHILPVIHNAGIVLGVHAAHSVGAAMVLGTPDPDRFLPLMAENGVTDILFYPALALGWAQHPQFDRATAGLRRVILTGSKINDESFALFEDRGIRGLGLYGAGEGLVMVTPPDAPAAVRQHSVGIPLSELDEVRVLEPGTEKEVPDESIGELCFTGPYTLRGYLNSPERNAEVFTSDGLFRSGDLVAARTIAGVRTYTFEGRAKDLVNRGGEKVNSAEIESLVLQIPGIRRAALVPVPDERLGERGCICVEVVEDSPVPTLADITRFLEARDVAKFKWPERLEVMALPSTRVGKIDKRALLEEVLAQPISGATDSASVG</sequence>
<organism evidence="3 4">
    <name type="scientific">Nocardia cerradoensis</name>
    <dbReference type="NCBI Taxonomy" id="85688"/>
    <lineage>
        <taxon>Bacteria</taxon>
        <taxon>Bacillati</taxon>
        <taxon>Actinomycetota</taxon>
        <taxon>Actinomycetes</taxon>
        <taxon>Mycobacteriales</taxon>
        <taxon>Nocardiaceae</taxon>
        <taxon>Nocardia</taxon>
    </lineage>
</organism>
<gene>
    <name evidence="3" type="primary">sdgA_2</name>
    <name evidence="3" type="ORF">B7C42_05663</name>
</gene>
<evidence type="ECO:0000259" key="2">
    <source>
        <dbReference type="Pfam" id="PF13193"/>
    </source>
</evidence>
<dbReference type="PANTHER" id="PTHR43767:SF10">
    <property type="entry name" value="SURFACTIN SYNTHASE SUBUNIT 1"/>
    <property type="match status" value="1"/>
</dbReference>
<keyword evidence="3" id="KW-0548">Nucleotidyltransferase</keyword>
<dbReference type="AlphaFoldDB" id="A0A231GZL6"/>
<dbReference type="EMBL" id="NGAF01000015">
    <property type="protein sequence ID" value="OXR42064.1"/>
    <property type="molecule type" value="Genomic_DNA"/>
</dbReference>
<evidence type="ECO:0000313" key="4">
    <source>
        <dbReference type="Proteomes" id="UP000215506"/>
    </source>
</evidence>
<dbReference type="Gene3D" id="3.30.300.30">
    <property type="match status" value="1"/>
</dbReference>
<feature type="domain" description="AMP-binding enzyme C-terminal" evidence="2">
    <location>
        <begin position="463"/>
        <end position="539"/>
    </location>
</feature>
<evidence type="ECO:0000313" key="3">
    <source>
        <dbReference type="EMBL" id="OXR42064.1"/>
    </source>
</evidence>
<proteinExistence type="predicted"/>
<dbReference type="GO" id="GO:0016877">
    <property type="term" value="F:ligase activity, forming carbon-sulfur bonds"/>
    <property type="evidence" value="ECO:0007669"/>
    <property type="project" value="UniProtKB-ARBA"/>
</dbReference>
<dbReference type="Pfam" id="PF00501">
    <property type="entry name" value="AMP-binding"/>
    <property type="match status" value="1"/>
</dbReference>
<feature type="domain" description="AMP-dependent synthetase/ligase" evidence="1">
    <location>
        <begin position="36"/>
        <end position="409"/>
    </location>
</feature>
<dbReference type="PROSITE" id="PS00455">
    <property type="entry name" value="AMP_BINDING"/>
    <property type="match status" value="1"/>
</dbReference>
<name>A0A231GZL6_9NOCA</name>
<dbReference type="InterPro" id="IPR020845">
    <property type="entry name" value="AMP-binding_CS"/>
</dbReference>
<dbReference type="Pfam" id="PF13193">
    <property type="entry name" value="AMP-binding_C"/>
    <property type="match status" value="1"/>
</dbReference>
<keyword evidence="4" id="KW-1185">Reference proteome</keyword>
<evidence type="ECO:0000259" key="1">
    <source>
        <dbReference type="Pfam" id="PF00501"/>
    </source>
</evidence>